<accession>A0AA88L4I5</accession>
<feature type="non-terminal residue" evidence="1">
    <location>
        <position position="1"/>
    </location>
</feature>
<gene>
    <name evidence="1" type="ORF">QYM36_015361</name>
</gene>
<organism evidence="1 2">
    <name type="scientific">Artemia franciscana</name>
    <name type="common">Brine shrimp</name>
    <name type="synonym">Artemia sanfranciscana</name>
    <dbReference type="NCBI Taxonomy" id="6661"/>
    <lineage>
        <taxon>Eukaryota</taxon>
        <taxon>Metazoa</taxon>
        <taxon>Ecdysozoa</taxon>
        <taxon>Arthropoda</taxon>
        <taxon>Crustacea</taxon>
        <taxon>Branchiopoda</taxon>
        <taxon>Anostraca</taxon>
        <taxon>Artemiidae</taxon>
        <taxon>Artemia</taxon>
    </lineage>
</organism>
<sequence>CPMRETRLSSYKLLIEHMFRRHQASRIDLAMPEMPKDFANGAGVAGHLAHCKGSAPREAAEPEAYFR</sequence>
<evidence type="ECO:0000313" key="2">
    <source>
        <dbReference type="Proteomes" id="UP001187531"/>
    </source>
</evidence>
<dbReference type="AlphaFoldDB" id="A0AA88L4I5"/>
<reference evidence="1" key="1">
    <citation type="submission" date="2023-07" db="EMBL/GenBank/DDBJ databases">
        <title>Chromosome-level genome assembly of Artemia franciscana.</title>
        <authorList>
            <person name="Jo E."/>
        </authorList>
    </citation>
    <scope>NUCLEOTIDE SEQUENCE</scope>
    <source>
        <tissue evidence="1">Whole body</tissue>
    </source>
</reference>
<keyword evidence="2" id="KW-1185">Reference proteome</keyword>
<dbReference type="EMBL" id="JAVRJZ010000019">
    <property type="protein sequence ID" value="KAK2707625.1"/>
    <property type="molecule type" value="Genomic_DNA"/>
</dbReference>
<protein>
    <submittedName>
        <fullName evidence="1">Uncharacterized protein</fullName>
    </submittedName>
</protein>
<comment type="caution">
    <text evidence="1">The sequence shown here is derived from an EMBL/GenBank/DDBJ whole genome shotgun (WGS) entry which is preliminary data.</text>
</comment>
<proteinExistence type="predicted"/>
<name>A0AA88L4I5_ARTSF</name>
<dbReference type="Proteomes" id="UP001187531">
    <property type="component" value="Unassembled WGS sequence"/>
</dbReference>
<evidence type="ECO:0000313" key="1">
    <source>
        <dbReference type="EMBL" id="KAK2707625.1"/>
    </source>
</evidence>